<protein>
    <submittedName>
        <fullName evidence="4">Response regulator transcription factor</fullName>
    </submittedName>
</protein>
<organism evidence="4 5">
    <name type="scientific">Rhodopseudomonas telluris</name>
    <dbReference type="NCBI Taxonomy" id="644215"/>
    <lineage>
        <taxon>Bacteria</taxon>
        <taxon>Pseudomonadati</taxon>
        <taxon>Pseudomonadota</taxon>
        <taxon>Alphaproteobacteria</taxon>
        <taxon>Hyphomicrobiales</taxon>
        <taxon>Nitrobacteraceae</taxon>
        <taxon>Rhodopseudomonas</taxon>
    </lineage>
</organism>
<name>A0ABV6EXP9_9BRAD</name>
<proteinExistence type="predicted"/>
<dbReference type="Pfam" id="PF00072">
    <property type="entry name" value="Response_reg"/>
    <property type="match status" value="1"/>
</dbReference>
<dbReference type="PROSITE" id="PS50110">
    <property type="entry name" value="RESPONSE_REGULATORY"/>
    <property type="match status" value="1"/>
</dbReference>
<sequence>MAHAKIVCIVDDDEDLRGSISSFFRSVGLRVVDFATAETFLSSGTVEEAACLITDLHMPGMNGLGLCRELLRRGFRLPVIVMTAYSSPEARAEASELGTAGFMEKPIDPEVLLRDIEMILQQQPREPS</sequence>
<keyword evidence="1 2" id="KW-0597">Phosphoprotein</keyword>
<dbReference type="InterPro" id="IPR050595">
    <property type="entry name" value="Bact_response_regulator"/>
</dbReference>
<feature type="modified residue" description="4-aspartylphosphate" evidence="2">
    <location>
        <position position="55"/>
    </location>
</feature>
<comment type="caution">
    <text evidence="4">The sequence shown here is derived from an EMBL/GenBank/DDBJ whole genome shotgun (WGS) entry which is preliminary data.</text>
</comment>
<gene>
    <name evidence="4" type="ORF">ACFFJ6_19060</name>
</gene>
<dbReference type="Gene3D" id="3.40.50.2300">
    <property type="match status" value="1"/>
</dbReference>
<dbReference type="Proteomes" id="UP001589775">
    <property type="component" value="Unassembled WGS sequence"/>
</dbReference>
<keyword evidence="5" id="KW-1185">Reference proteome</keyword>
<evidence type="ECO:0000259" key="3">
    <source>
        <dbReference type="PROSITE" id="PS50110"/>
    </source>
</evidence>
<evidence type="ECO:0000256" key="1">
    <source>
        <dbReference type="ARBA" id="ARBA00022553"/>
    </source>
</evidence>
<accession>A0ABV6EXP9</accession>
<feature type="domain" description="Response regulatory" evidence="3">
    <location>
        <begin position="6"/>
        <end position="120"/>
    </location>
</feature>
<dbReference type="InterPro" id="IPR001789">
    <property type="entry name" value="Sig_transdc_resp-reg_receiver"/>
</dbReference>
<dbReference type="InterPro" id="IPR011006">
    <property type="entry name" value="CheY-like_superfamily"/>
</dbReference>
<evidence type="ECO:0000313" key="5">
    <source>
        <dbReference type="Proteomes" id="UP001589775"/>
    </source>
</evidence>
<evidence type="ECO:0000313" key="4">
    <source>
        <dbReference type="EMBL" id="MFC0242601.1"/>
    </source>
</evidence>
<dbReference type="PANTHER" id="PTHR44591">
    <property type="entry name" value="STRESS RESPONSE REGULATOR PROTEIN 1"/>
    <property type="match status" value="1"/>
</dbReference>
<dbReference type="PANTHER" id="PTHR44591:SF25">
    <property type="entry name" value="CHEMOTAXIS TWO-COMPONENT RESPONSE REGULATOR"/>
    <property type="match status" value="1"/>
</dbReference>
<evidence type="ECO:0000256" key="2">
    <source>
        <dbReference type="PROSITE-ProRule" id="PRU00169"/>
    </source>
</evidence>
<reference evidence="4 5" key="1">
    <citation type="submission" date="2024-09" db="EMBL/GenBank/DDBJ databases">
        <authorList>
            <person name="Sun Q."/>
            <person name="Mori K."/>
        </authorList>
    </citation>
    <scope>NUCLEOTIDE SEQUENCE [LARGE SCALE GENOMIC DNA]</scope>
    <source>
        <strain evidence="4 5">KCTC 23279</strain>
    </source>
</reference>
<dbReference type="SMART" id="SM00448">
    <property type="entry name" value="REC"/>
    <property type="match status" value="1"/>
</dbReference>
<dbReference type="SUPFAM" id="SSF52172">
    <property type="entry name" value="CheY-like"/>
    <property type="match status" value="1"/>
</dbReference>
<dbReference type="RefSeq" id="WP_378390727.1">
    <property type="nucleotide sequence ID" value="NZ_JBHLWM010000008.1"/>
</dbReference>
<dbReference type="EMBL" id="JBHLWM010000008">
    <property type="protein sequence ID" value="MFC0242601.1"/>
    <property type="molecule type" value="Genomic_DNA"/>
</dbReference>